<name>A0A3A8ICL7_9BACT</name>
<keyword evidence="3" id="KW-1185">Reference proteome</keyword>
<organism evidence="2 3">
    <name type="scientific">Corallococcus terminator</name>
    <dbReference type="NCBI Taxonomy" id="2316733"/>
    <lineage>
        <taxon>Bacteria</taxon>
        <taxon>Pseudomonadati</taxon>
        <taxon>Myxococcota</taxon>
        <taxon>Myxococcia</taxon>
        <taxon>Myxococcales</taxon>
        <taxon>Cystobacterineae</taxon>
        <taxon>Myxococcaceae</taxon>
        <taxon>Corallococcus</taxon>
    </lineage>
</organism>
<protein>
    <submittedName>
        <fullName evidence="2">Uncharacterized protein</fullName>
    </submittedName>
</protein>
<dbReference type="OrthoDB" id="5382843at2"/>
<dbReference type="RefSeq" id="WP_120543412.1">
    <property type="nucleotide sequence ID" value="NZ_RAVZ01000213.1"/>
</dbReference>
<evidence type="ECO:0000313" key="2">
    <source>
        <dbReference type="EMBL" id="RKG81217.1"/>
    </source>
</evidence>
<sequence>MDQDTGWSEYASGSTLGGEGSQGGIVVRDEGYRGNLRLTYEADEARSFHSITCGIAGWLRHPRFFDNADAAARAFEDMKPALEELGAKLTEGGPRSTAEGQAVGHLLAAFVVRFS</sequence>
<proteinExistence type="predicted"/>
<dbReference type="EMBL" id="RAVZ01000213">
    <property type="protein sequence ID" value="RKG81217.1"/>
    <property type="molecule type" value="Genomic_DNA"/>
</dbReference>
<feature type="region of interest" description="Disordered" evidence="1">
    <location>
        <begin position="1"/>
        <end position="24"/>
    </location>
</feature>
<reference evidence="3" key="1">
    <citation type="submission" date="2018-09" db="EMBL/GenBank/DDBJ databases">
        <authorList>
            <person name="Livingstone P.G."/>
            <person name="Whitworth D.E."/>
        </authorList>
    </citation>
    <scope>NUCLEOTIDE SEQUENCE [LARGE SCALE GENOMIC DNA]</scope>
    <source>
        <strain evidence="3">CA054A</strain>
    </source>
</reference>
<evidence type="ECO:0000313" key="3">
    <source>
        <dbReference type="Proteomes" id="UP000268094"/>
    </source>
</evidence>
<dbReference type="Proteomes" id="UP000268094">
    <property type="component" value="Unassembled WGS sequence"/>
</dbReference>
<accession>A0A3A8ICL7</accession>
<comment type="caution">
    <text evidence="2">The sequence shown here is derived from an EMBL/GenBank/DDBJ whole genome shotgun (WGS) entry which is preliminary data.</text>
</comment>
<evidence type="ECO:0000256" key="1">
    <source>
        <dbReference type="SAM" id="MobiDB-lite"/>
    </source>
</evidence>
<gene>
    <name evidence="2" type="ORF">D7V88_26480</name>
</gene>
<dbReference type="AlphaFoldDB" id="A0A3A8ICL7"/>